<evidence type="ECO:0000256" key="5">
    <source>
        <dbReference type="ARBA" id="ARBA00022786"/>
    </source>
</evidence>
<accession>A0AA86NCT1</accession>
<comment type="similarity">
    <text evidence="2">Belongs to the MINDY deubiquitinase family. FAM188 subfamily.</text>
</comment>
<evidence type="ECO:0000256" key="2">
    <source>
        <dbReference type="ARBA" id="ARBA00011074"/>
    </source>
</evidence>
<dbReference type="Pfam" id="PF26038">
    <property type="entry name" value="Dimer_MINDY4_N"/>
    <property type="match status" value="1"/>
</dbReference>
<keyword evidence="15" id="KW-1185">Reference proteome</keyword>
<reference evidence="14 15" key="2">
    <citation type="submission" date="2024-07" db="EMBL/GenBank/DDBJ databases">
        <authorList>
            <person name="Akdeniz Z."/>
        </authorList>
    </citation>
    <scope>NUCLEOTIDE SEQUENCE [LARGE SCALE GENOMIC DNA]</scope>
</reference>
<keyword evidence="4" id="KW-0645">Protease</keyword>
<dbReference type="EMBL" id="CAXDID020000532">
    <property type="protein sequence ID" value="CAL6100627.1"/>
    <property type="molecule type" value="Genomic_DNA"/>
</dbReference>
<feature type="domain" description="Deubiquitinating enzyme MINDY-3/4 conserved" evidence="12">
    <location>
        <begin position="243"/>
        <end position="579"/>
    </location>
</feature>
<dbReference type="EMBL" id="CATOUU010000119">
    <property type="protein sequence ID" value="CAI9917105.1"/>
    <property type="molecule type" value="Genomic_DNA"/>
</dbReference>
<protein>
    <recommendedName>
        <fullName evidence="9">Probable ubiquitin carboxyl-terminal hydrolase MINDY-4</fullName>
        <ecNumber evidence="3">3.4.19.12</ecNumber>
    </recommendedName>
    <alternativeName>
        <fullName evidence="10">Probable deubiquitinating enzyme MINDY-4</fullName>
    </alternativeName>
</protein>
<reference evidence="13" key="1">
    <citation type="submission" date="2023-06" db="EMBL/GenBank/DDBJ databases">
        <authorList>
            <person name="Kurt Z."/>
        </authorList>
    </citation>
    <scope>NUCLEOTIDE SEQUENCE</scope>
</reference>
<dbReference type="GO" id="GO:0006508">
    <property type="term" value="P:proteolysis"/>
    <property type="evidence" value="ECO:0007669"/>
    <property type="project" value="UniProtKB-KW"/>
</dbReference>
<dbReference type="InterPro" id="IPR025257">
    <property type="entry name" value="MINDY-3/4_CD"/>
</dbReference>
<evidence type="ECO:0000256" key="7">
    <source>
        <dbReference type="ARBA" id="ARBA00022807"/>
    </source>
</evidence>
<evidence type="ECO:0000256" key="11">
    <source>
        <dbReference type="SAM" id="MobiDB-lite"/>
    </source>
</evidence>
<comment type="function">
    <text evidence="8">Probable hydrolase that can remove 'Lys-48'-linked conjugated ubiquitin from proteins.</text>
</comment>
<name>A0AA86NCT1_9EUKA</name>
<organism evidence="13">
    <name type="scientific">Hexamita inflata</name>
    <dbReference type="NCBI Taxonomy" id="28002"/>
    <lineage>
        <taxon>Eukaryota</taxon>
        <taxon>Metamonada</taxon>
        <taxon>Diplomonadida</taxon>
        <taxon>Hexamitidae</taxon>
        <taxon>Hexamitinae</taxon>
        <taxon>Hexamita</taxon>
    </lineage>
</organism>
<dbReference type="PANTHER" id="PTHR12473">
    <property type="entry name" value="UBIQUITIN CARBOXYL-TERMINAL HYDROLASE MINDY-4-RELATED"/>
    <property type="match status" value="1"/>
</dbReference>
<comment type="catalytic activity">
    <reaction evidence="1">
        <text>Thiol-dependent hydrolysis of ester, thioester, amide, peptide and isopeptide bonds formed by the C-terminal Gly of ubiquitin (a 76-residue protein attached to proteins as an intracellular targeting signal).</text>
        <dbReference type="EC" id="3.4.19.12"/>
    </reaction>
</comment>
<dbReference type="InterPro" id="IPR039785">
    <property type="entry name" value="MINY3/4"/>
</dbReference>
<evidence type="ECO:0000256" key="6">
    <source>
        <dbReference type="ARBA" id="ARBA00022801"/>
    </source>
</evidence>
<dbReference type="Pfam" id="PF13898">
    <property type="entry name" value="MINDY-3_4_CD"/>
    <property type="match status" value="1"/>
</dbReference>
<dbReference type="EC" id="3.4.19.12" evidence="3"/>
<keyword evidence="5" id="KW-0833">Ubl conjugation pathway</keyword>
<evidence type="ECO:0000313" key="15">
    <source>
        <dbReference type="Proteomes" id="UP001642409"/>
    </source>
</evidence>
<keyword evidence="7" id="KW-0788">Thiol protease</keyword>
<dbReference type="Proteomes" id="UP001642409">
    <property type="component" value="Unassembled WGS sequence"/>
</dbReference>
<evidence type="ECO:0000256" key="8">
    <source>
        <dbReference type="ARBA" id="ARBA00037630"/>
    </source>
</evidence>
<evidence type="ECO:0000256" key="3">
    <source>
        <dbReference type="ARBA" id="ARBA00012759"/>
    </source>
</evidence>
<sequence>MTTTDFTLALFKEYLVLNKFEKTSEIFKQECDEKKFETTITKRLQLVTGLNLKEQMLAENEKKKQGQPCLASTLEVLIREFLNSNSEILELQDEKLKLQEMLTEAQQQAQQKEVQEGDAPAKKRVKKRVQQQDDLDPPEETDKSVVQEEVHVDKHKISTPTQLKQLGESTHERKSVRPVKKSTSSEAVDETTKKRVLPPAQAPATENIWSMQPIVQAKQKPSAASHYTLTNYINDTCGTQNFYLTLFNDKRVKSVPDNWYQSLRNTAFNQPIALNKPQTWSIHQNAGGPCGFIAAMQARICKYLFCNCKYLIGEGFTGAALSSVFETFLKISSEKFVVVLPESFKSETIQLDRIIQEMDKFTVLQLKTVSELKQLIESKEFSNFCFQDKVSSFIPCMVLSYVFSRGVMAVRELDFDKASATAAGSIFANCNNCSQELVNLMICGRAVAGLHDNNMDLDGMILQGIPSKCDVGLLSIFEAYDYLRVGTFLKQPQYPVWVCFNEAHFTAIMGNTELLEIVEGEGGRGKTEFVYYDGLDDQKTYYRITADFDSTTYKKVESESYVENLIQTLIPATKFDWAGVDKLL</sequence>
<evidence type="ECO:0000256" key="9">
    <source>
        <dbReference type="ARBA" id="ARBA00039781"/>
    </source>
</evidence>
<gene>
    <name evidence="13" type="ORF">HINF_LOCUS4750</name>
    <name evidence="14" type="ORF">HINF_LOCUS70646</name>
</gene>
<feature type="compositionally biased region" description="Polar residues" evidence="11">
    <location>
        <begin position="158"/>
        <end position="168"/>
    </location>
</feature>
<dbReference type="GO" id="GO:1990380">
    <property type="term" value="F:K48-linked deubiquitinase activity"/>
    <property type="evidence" value="ECO:0007669"/>
    <property type="project" value="InterPro"/>
</dbReference>
<feature type="region of interest" description="Disordered" evidence="11">
    <location>
        <begin position="109"/>
        <end position="196"/>
    </location>
</feature>
<dbReference type="InterPro" id="IPR059022">
    <property type="entry name" value="MINDY4_N"/>
</dbReference>
<evidence type="ECO:0000256" key="10">
    <source>
        <dbReference type="ARBA" id="ARBA00041360"/>
    </source>
</evidence>
<dbReference type="AlphaFoldDB" id="A0AA86NCT1"/>
<proteinExistence type="inferred from homology"/>
<dbReference type="SMART" id="SM01174">
    <property type="entry name" value="DUF4205"/>
    <property type="match status" value="1"/>
</dbReference>
<evidence type="ECO:0000259" key="12">
    <source>
        <dbReference type="SMART" id="SM01174"/>
    </source>
</evidence>
<dbReference type="GO" id="GO:0071108">
    <property type="term" value="P:protein K48-linked deubiquitination"/>
    <property type="evidence" value="ECO:0007669"/>
    <property type="project" value="InterPro"/>
</dbReference>
<comment type="caution">
    <text evidence="13">The sequence shown here is derived from an EMBL/GenBank/DDBJ whole genome shotgun (WGS) entry which is preliminary data.</text>
</comment>
<evidence type="ECO:0000256" key="1">
    <source>
        <dbReference type="ARBA" id="ARBA00000707"/>
    </source>
</evidence>
<evidence type="ECO:0000313" key="13">
    <source>
        <dbReference type="EMBL" id="CAI9917105.1"/>
    </source>
</evidence>
<dbReference type="PANTHER" id="PTHR12473:SF8">
    <property type="entry name" value="UBIQUITIN CARBOXYL-TERMINAL HYDROLASE MINDY-4-RELATED"/>
    <property type="match status" value="1"/>
</dbReference>
<feature type="compositionally biased region" description="Basic and acidic residues" evidence="11">
    <location>
        <begin position="140"/>
        <end position="156"/>
    </location>
</feature>
<evidence type="ECO:0000256" key="4">
    <source>
        <dbReference type="ARBA" id="ARBA00022670"/>
    </source>
</evidence>
<keyword evidence="6" id="KW-0378">Hydrolase</keyword>
<evidence type="ECO:0000313" key="14">
    <source>
        <dbReference type="EMBL" id="CAL6100627.1"/>
    </source>
</evidence>
<dbReference type="GO" id="GO:0004843">
    <property type="term" value="F:cysteine-type deubiquitinase activity"/>
    <property type="evidence" value="ECO:0007669"/>
    <property type="project" value="UniProtKB-EC"/>
</dbReference>